<dbReference type="RefSeq" id="WP_207567083.1">
    <property type="nucleotide sequence ID" value="NZ_CP071446.1"/>
</dbReference>
<feature type="domain" description="ABC transporter" evidence="4">
    <location>
        <begin position="2"/>
        <end position="204"/>
    </location>
</feature>
<dbReference type="SUPFAM" id="SSF52540">
    <property type="entry name" value="P-loop containing nucleoside triphosphate hydrolases"/>
    <property type="match status" value="1"/>
</dbReference>
<dbReference type="Gene3D" id="3.40.50.300">
    <property type="entry name" value="P-loop containing nucleotide triphosphate hydrolases"/>
    <property type="match status" value="1"/>
</dbReference>
<dbReference type="EMBL" id="CP071446">
    <property type="protein sequence ID" value="QTA38364.1"/>
    <property type="molecule type" value="Genomic_DNA"/>
</dbReference>
<keyword evidence="2" id="KW-0547">Nucleotide-binding</keyword>
<evidence type="ECO:0000256" key="2">
    <source>
        <dbReference type="ARBA" id="ARBA00022741"/>
    </source>
</evidence>
<keyword evidence="6" id="KW-1185">Reference proteome</keyword>
<protein>
    <submittedName>
        <fullName evidence="5">ATP-binding cassette domain-containing protein</fullName>
    </submittedName>
</protein>
<dbReference type="GO" id="GO:0005524">
    <property type="term" value="F:ATP binding"/>
    <property type="evidence" value="ECO:0007669"/>
    <property type="project" value="UniProtKB-KW"/>
</dbReference>
<dbReference type="PANTHER" id="PTHR42781">
    <property type="entry name" value="SPERMIDINE/PUTRESCINE IMPORT ATP-BINDING PROTEIN POTA"/>
    <property type="match status" value="1"/>
</dbReference>
<accession>A0ABX7S6Z8</accession>
<dbReference type="PROSITE" id="PS50893">
    <property type="entry name" value="ABC_TRANSPORTER_2"/>
    <property type="match status" value="1"/>
</dbReference>
<dbReference type="Proteomes" id="UP000671862">
    <property type="component" value="Chromosome"/>
</dbReference>
<dbReference type="SMART" id="SM00382">
    <property type="entry name" value="AAA"/>
    <property type="match status" value="1"/>
</dbReference>
<keyword evidence="1" id="KW-0813">Transport</keyword>
<organism evidence="5 6">
    <name type="scientific">Thermosipho ferrireducens</name>
    <dbReference type="NCBI Taxonomy" id="2571116"/>
    <lineage>
        <taxon>Bacteria</taxon>
        <taxon>Thermotogati</taxon>
        <taxon>Thermotogota</taxon>
        <taxon>Thermotogae</taxon>
        <taxon>Thermotogales</taxon>
        <taxon>Fervidobacteriaceae</taxon>
        <taxon>Thermosipho</taxon>
    </lineage>
</organism>
<proteinExistence type="predicted"/>
<gene>
    <name evidence="5" type="ORF">JYK00_02200</name>
</gene>
<dbReference type="PROSITE" id="PS00211">
    <property type="entry name" value="ABC_TRANSPORTER_1"/>
    <property type="match status" value="1"/>
</dbReference>
<evidence type="ECO:0000313" key="6">
    <source>
        <dbReference type="Proteomes" id="UP000671862"/>
    </source>
</evidence>
<sequence>MLEVKDLYVKLPEFELYVEKFVVHPGEEVYIVGKTGSGKTTFFETLVGFHKPVSGKIFLYGNDITHIPPEKRGIGMVYQHLHLFPHMNVKENIFFASMDKDFTLYLIKRLELENFLERDVKTLSGGEKQRVAIARCLATKPKLLLLDEPFSHIDSISEKRIKAVINEYMKLENIPVVHVTHKLNNITGKRLYDMREGKLECSNVA</sequence>
<dbReference type="InterPro" id="IPR003593">
    <property type="entry name" value="AAA+_ATPase"/>
</dbReference>
<dbReference type="Pfam" id="PF00005">
    <property type="entry name" value="ABC_tran"/>
    <property type="match status" value="1"/>
</dbReference>
<evidence type="ECO:0000256" key="1">
    <source>
        <dbReference type="ARBA" id="ARBA00022448"/>
    </source>
</evidence>
<dbReference type="InterPro" id="IPR003439">
    <property type="entry name" value="ABC_transporter-like_ATP-bd"/>
</dbReference>
<dbReference type="InterPro" id="IPR017871">
    <property type="entry name" value="ABC_transporter-like_CS"/>
</dbReference>
<reference evidence="5 6" key="1">
    <citation type="submission" date="2021-03" db="EMBL/GenBank/DDBJ databases">
        <title>Thermosipho ferrireducens sp.nov., an anaerobic thermophilic iron-reducing bacterium isolated from a deep-sea hydrothermal sulfide deposits.</title>
        <authorList>
            <person name="Zeng X."/>
            <person name="Chen Y."/>
            <person name="Shao Z."/>
        </authorList>
    </citation>
    <scope>NUCLEOTIDE SEQUENCE [LARGE SCALE GENOMIC DNA]</scope>
    <source>
        <strain evidence="5 6">JL129W03</strain>
    </source>
</reference>
<evidence type="ECO:0000259" key="4">
    <source>
        <dbReference type="PROSITE" id="PS50893"/>
    </source>
</evidence>
<name>A0ABX7S6Z8_9BACT</name>
<keyword evidence="3 5" id="KW-0067">ATP-binding</keyword>
<dbReference type="PANTHER" id="PTHR42781:SF4">
    <property type="entry name" value="SPERMIDINE_PUTRESCINE IMPORT ATP-BINDING PROTEIN POTA"/>
    <property type="match status" value="1"/>
</dbReference>
<dbReference type="InterPro" id="IPR027417">
    <property type="entry name" value="P-loop_NTPase"/>
</dbReference>
<evidence type="ECO:0000313" key="5">
    <source>
        <dbReference type="EMBL" id="QTA38364.1"/>
    </source>
</evidence>
<evidence type="ECO:0000256" key="3">
    <source>
        <dbReference type="ARBA" id="ARBA00022840"/>
    </source>
</evidence>
<dbReference type="InterPro" id="IPR050093">
    <property type="entry name" value="ABC_SmlMolc_Importer"/>
</dbReference>